<evidence type="ECO:0000259" key="13">
    <source>
        <dbReference type="Pfam" id="PF00317"/>
    </source>
</evidence>
<evidence type="ECO:0000256" key="12">
    <source>
        <dbReference type="SAM" id="MobiDB-lite"/>
    </source>
</evidence>
<evidence type="ECO:0000256" key="9">
    <source>
        <dbReference type="ARBA" id="ARBA00023285"/>
    </source>
</evidence>
<dbReference type="NCBIfam" id="TIGR02504">
    <property type="entry name" value="NrdJ_Z"/>
    <property type="match status" value="1"/>
</dbReference>
<dbReference type="PANTHER" id="PTHR43371">
    <property type="entry name" value="VITAMIN B12-DEPENDENT RIBONUCLEOTIDE REDUCTASE"/>
    <property type="match status" value="1"/>
</dbReference>
<name>A0A2N5H898_9BACI</name>
<gene>
    <name evidence="15" type="ORF">CVD27_24065</name>
</gene>
<comment type="similarity">
    <text evidence="2 11">Belongs to the ribonucleoside diphosphate reductase class-2 family.</text>
</comment>
<keyword evidence="3 11" id="KW-0846">Cobalamin</keyword>
<dbReference type="GO" id="GO:0031419">
    <property type="term" value="F:cobalamin binding"/>
    <property type="evidence" value="ECO:0007669"/>
    <property type="project" value="UniProtKB-KW"/>
</dbReference>
<organism evidence="15 16">
    <name type="scientific">Neobacillus cucumis</name>
    <dbReference type="NCBI Taxonomy" id="1740721"/>
    <lineage>
        <taxon>Bacteria</taxon>
        <taxon>Bacillati</taxon>
        <taxon>Bacillota</taxon>
        <taxon>Bacilli</taxon>
        <taxon>Bacillales</taxon>
        <taxon>Bacillaceae</taxon>
        <taxon>Neobacillus</taxon>
    </lineage>
</organism>
<dbReference type="GO" id="GO:0004748">
    <property type="term" value="F:ribonucleoside-diphosphate reductase activity, thioredoxin disulfide as acceptor"/>
    <property type="evidence" value="ECO:0007669"/>
    <property type="project" value="UniProtKB-EC"/>
</dbReference>
<dbReference type="RefSeq" id="WP_101651165.1">
    <property type="nucleotide sequence ID" value="NZ_PGVE01000090.1"/>
</dbReference>
<dbReference type="OrthoDB" id="9762933at2"/>
<evidence type="ECO:0000256" key="6">
    <source>
        <dbReference type="ARBA" id="ARBA00023002"/>
    </source>
</evidence>
<dbReference type="GO" id="GO:0005524">
    <property type="term" value="F:ATP binding"/>
    <property type="evidence" value="ECO:0007669"/>
    <property type="project" value="InterPro"/>
</dbReference>
<comment type="function">
    <text evidence="11">Catalyzes the reduction of ribonucleotides to deoxyribonucleotides. May function to provide a pool of deoxyribonucleotide precursors for DNA repair during oxygen limitation and/or for immediate growth after restoration of oxygen.</text>
</comment>
<evidence type="ECO:0000259" key="14">
    <source>
        <dbReference type="Pfam" id="PF02867"/>
    </source>
</evidence>
<dbReference type="InterPro" id="IPR013509">
    <property type="entry name" value="RNR_lsu_N"/>
</dbReference>
<dbReference type="Gene3D" id="3.20.70.20">
    <property type="match status" value="1"/>
</dbReference>
<dbReference type="Pfam" id="PF02867">
    <property type="entry name" value="Ribonuc_red_lgC"/>
    <property type="match status" value="1"/>
</dbReference>
<comment type="catalytic activity">
    <reaction evidence="10 11">
        <text>a 2'-deoxyribonucleoside 5'-diphosphate + [thioredoxin]-disulfide + H2O = a ribonucleoside 5'-diphosphate + [thioredoxin]-dithiol</text>
        <dbReference type="Rhea" id="RHEA:23252"/>
        <dbReference type="Rhea" id="RHEA-COMP:10698"/>
        <dbReference type="Rhea" id="RHEA-COMP:10700"/>
        <dbReference type="ChEBI" id="CHEBI:15377"/>
        <dbReference type="ChEBI" id="CHEBI:29950"/>
        <dbReference type="ChEBI" id="CHEBI:50058"/>
        <dbReference type="ChEBI" id="CHEBI:57930"/>
        <dbReference type="ChEBI" id="CHEBI:73316"/>
        <dbReference type="EC" id="1.17.4.1"/>
    </reaction>
</comment>
<dbReference type="Proteomes" id="UP000234950">
    <property type="component" value="Unassembled WGS sequence"/>
</dbReference>
<evidence type="ECO:0000256" key="7">
    <source>
        <dbReference type="ARBA" id="ARBA00023116"/>
    </source>
</evidence>
<keyword evidence="8" id="KW-1015">Disulfide bond</keyword>
<keyword evidence="5 11" id="KW-0547">Nucleotide-binding</keyword>
<evidence type="ECO:0000256" key="11">
    <source>
        <dbReference type="RuleBase" id="RU364064"/>
    </source>
</evidence>
<keyword evidence="9 11" id="KW-0170">Cobalt</keyword>
<proteinExistence type="inferred from homology"/>
<feature type="region of interest" description="Disordered" evidence="12">
    <location>
        <begin position="219"/>
        <end position="239"/>
    </location>
</feature>
<dbReference type="NCBIfam" id="NF005991">
    <property type="entry name" value="PRK08115.1"/>
    <property type="match status" value="1"/>
</dbReference>
<dbReference type="GO" id="GO:0071897">
    <property type="term" value="P:DNA biosynthetic process"/>
    <property type="evidence" value="ECO:0007669"/>
    <property type="project" value="UniProtKB-KW"/>
</dbReference>
<dbReference type="GO" id="GO:0009263">
    <property type="term" value="P:deoxyribonucleotide biosynthetic process"/>
    <property type="evidence" value="ECO:0007669"/>
    <property type="project" value="UniProtKB-KW"/>
</dbReference>
<evidence type="ECO:0000313" key="15">
    <source>
        <dbReference type="EMBL" id="PLS01734.1"/>
    </source>
</evidence>
<evidence type="ECO:0000256" key="1">
    <source>
        <dbReference type="ARBA" id="ARBA00001922"/>
    </source>
</evidence>
<dbReference type="InterPro" id="IPR050862">
    <property type="entry name" value="RdRp_reductase_class-2"/>
</dbReference>
<dbReference type="CDD" id="cd02888">
    <property type="entry name" value="RNR_II_dimer"/>
    <property type="match status" value="1"/>
</dbReference>
<keyword evidence="16" id="KW-1185">Reference proteome</keyword>
<comment type="caution">
    <text evidence="15">The sequence shown here is derived from an EMBL/GenBank/DDBJ whole genome shotgun (WGS) entry which is preliminary data.</text>
</comment>
<dbReference type="EC" id="1.17.4.1" evidence="11"/>
<sequence length="852" mass="95636">MSVVFRQKMNIDFERLNEDIRLFPQVHPVTPDMKITHKGVSRLVMLDRYTFKDTAKITLTTGDFVVLTIKEDPKFPARGLGTIMEIDWEKKKAKVLVEEEFRGVLDDPEEASTGTIIRSLDVIEKPLELFYEQIAKRNATGLAAVETTEEKRIEWTEKFYQELVNLNFIPAGRVLYGAGANTDVTYFNCYVMPFVPDSREGISDHRKSVMEIMSRGGGVGTNGSTLRPRNTLARGVNGKSSGSVSWLDDIAKLTHLVEQGGSRRGAQMIMLADWHPDIIEFIISKMQNPRILRFLIENTNDETIKKHAKDKLKFTPLTLQETAMYQGIVNYKSIPGFGGFDESIIAHAEEKLLTGGNYTVHNSEFLTGANISVCLTKEFMEAVENDSEYELRFPYVEQYNSEEMNIYNEEWHKVGDVREWEKLGYKVRVYKKIKAKELWNLINICATYSAEPGIFFIDNANDMTNAKAYGQQVVATNPCGEQPLAPFSVCNLAAVNLAEMADKETKTVDFEKLKQTVAVGVRMQDNVINATPYFLEENKKQALGERRVGLGVMGLHDLLIYCETEYGSPEGNELVDKVFETIATTAYRASVELATEKGSFPFLTGETPEETNRLRQAFINTGFMKKMPDDIRETILEKGIRNSHLLTVAPTGSTGTMVGVSTGLEPYFSFSYFRSGRLGKFIEVKADIVQEYLDQHPEADSNNLPKWFVTAMELAPEAHADVQCVIQRWIDSSISKTVNAPKGYSVEQVEKVYERLYRGGAKGGTVYVDGSRDSQVLTLKAEENTNEQLSMFDEKPHQHVVLVDTISDLRSTDVTIGSEVGNTCPVCRKGKVKEIGGCNTCTNCNAQLKCGL</sequence>
<comment type="cofactor">
    <cofactor evidence="1 11">
        <name>adenosylcob(III)alamin</name>
        <dbReference type="ChEBI" id="CHEBI:18408"/>
    </cofactor>
</comment>
<feature type="domain" description="Ribonucleotide reductase large subunit N-terminal" evidence="13">
    <location>
        <begin position="130"/>
        <end position="181"/>
    </location>
</feature>
<keyword evidence="4 11" id="KW-0237">DNA synthesis</keyword>
<dbReference type="EMBL" id="PGVE01000090">
    <property type="protein sequence ID" value="PLS01734.1"/>
    <property type="molecule type" value="Genomic_DNA"/>
</dbReference>
<dbReference type="InterPro" id="IPR013344">
    <property type="entry name" value="RNR_NrdJ/NrdZ"/>
</dbReference>
<evidence type="ECO:0000256" key="3">
    <source>
        <dbReference type="ARBA" id="ARBA00022628"/>
    </source>
</evidence>
<protein>
    <recommendedName>
        <fullName evidence="11">Vitamin B12-dependent ribonucleotide reductase</fullName>
        <ecNumber evidence="11">1.17.4.1</ecNumber>
    </recommendedName>
</protein>
<dbReference type="AlphaFoldDB" id="A0A2N5H898"/>
<accession>A0A2N5H898</accession>
<dbReference type="PANTHER" id="PTHR43371:SF1">
    <property type="entry name" value="RIBONUCLEOSIDE-DIPHOSPHATE REDUCTASE"/>
    <property type="match status" value="1"/>
</dbReference>
<dbReference type="PRINTS" id="PR01183">
    <property type="entry name" value="RIBORDTASEM1"/>
</dbReference>
<evidence type="ECO:0000256" key="8">
    <source>
        <dbReference type="ARBA" id="ARBA00023157"/>
    </source>
</evidence>
<keyword evidence="6 11" id="KW-0560">Oxidoreductase</keyword>
<evidence type="ECO:0000313" key="16">
    <source>
        <dbReference type="Proteomes" id="UP000234950"/>
    </source>
</evidence>
<evidence type="ECO:0000256" key="4">
    <source>
        <dbReference type="ARBA" id="ARBA00022634"/>
    </source>
</evidence>
<dbReference type="Pfam" id="PF00317">
    <property type="entry name" value="Ribonuc_red_lgN"/>
    <property type="match status" value="1"/>
</dbReference>
<evidence type="ECO:0000256" key="10">
    <source>
        <dbReference type="ARBA" id="ARBA00047754"/>
    </source>
</evidence>
<feature type="domain" description="Ribonucleotide reductase large subunit C-terminal" evidence="14">
    <location>
        <begin position="188"/>
        <end position="767"/>
    </location>
</feature>
<reference evidence="15 16" key="1">
    <citation type="submission" date="2017-11" db="EMBL/GenBank/DDBJ databases">
        <title>Comparitive Functional Genomics of Dry Heat Resistant strains isolated from the Viking Spacecraft.</title>
        <authorList>
            <person name="Seuylemezian A."/>
            <person name="Cooper K."/>
            <person name="Vaishampayan P."/>
        </authorList>
    </citation>
    <scope>NUCLEOTIDE SEQUENCE [LARGE SCALE GENOMIC DNA]</scope>
    <source>
        <strain evidence="15 16">V32-6</strain>
    </source>
</reference>
<evidence type="ECO:0000256" key="5">
    <source>
        <dbReference type="ARBA" id="ARBA00022741"/>
    </source>
</evidence>
<dbReference type="InterPro" id="IPR000788">
    <property type="entry name" value="RNR_lg_C"/>
</dbReference>
<evidence type="ECO:0000256" key="2">
    <source>
        <dbReference type="ARBA" id="ARBA00007405"/>
    </source>
</evidence>
<keyword evidence="7" id="KW-0215">Deoxyribonucleotide synthesis</keyword>
<dbReference type="SUPFAM" id="SSF51998">
    <property type="entry name" value="PFL-like glycyl radical enzymes"/>
    <property type="match status" value="1"/>
</dbReference>